<evidence type="ECO:0000313" key="2">
    <source>
        <dbReference type="EMBL" id="AYA36233.1"/>
    </source>
</evidence>
<dbReference type="AlphaFoldDB" id="A0A3B7QYH6"/>
<proteinExistence type="predicted"/>
<dbReference type="OrthoDB" id="887166at2"/>
<dbReference type="Proteomes" id="UP000262802">
    <property type="component" value="Chromosome"/>
</dbReference>
<dbReference type="RefSeq" id="WP_119443819.1">
    <property type="nucleotide sequence ID" value="NZ_CP032317.1"/>
</dbReference>
<sequence>MAELNLQHLQKVLEDAGRNENLVREIRRAHGKVQSALNELAELLDPAYEPNQRKKPGRKPAAEGNGEAGEGRRRGPGRPPKNATNNA</sequence>
<feature type="region of interest" description="Disordered" evidence="1">
    <location>
        <begin position="44"/>
        <end position="87"/>
    </location>
</feature>
<dbReference type="KEGG" id="hyh:D3Y59_03625"/>
<evidence type="ECO:0000313" key="3">
    <source>
        <dbReference type="Proteomes" id="UP000262802"/>
    </source>
</evidence>
<gene>
    <name evidence="2" type="ORF">D3Y59_03625</name>
</gene>
<protein>
    <submittedName>
        <fullName evidence="2">Uncharacterized protein</fullName>
    </submittedName>
</protein>
<keyword evidence="3" id="KW-1185">Reference proteome</keyword>
<reference evidence="2 3" key="1">
    <citation type="submission" date="2018-09" db="EMBL/GenBank/DDBJ databases">
        <title>Hymenobacter medium sp. nov., isolated from R2A medium.</title>
        <authorList>
            <person name="Yingchao G."/>
        </authorList>
    </citation>
    <scope>NUCLEOTIDE SEQUENCE [LARGE SCALE GENOMIC DNA]</scope>
    <source>
        <strain evidence="3">sh-6</strain>
    </source>
</reference>
<name>A0A3B7QYH6_9BACT</name>
<organism evidence="2 3">
    <name type="scientific">Hymenobacter oligotrophus</name>
    <dbReference type="NCBI Taxonomy" id="2319843"/>
    <lineage>
        <taxon>Bacteria</taxon>
        <taxon>Pseudomonadati</taxon>
        <taxon>Bacteroidota</taxon>
        <taxon>Cytophagia</taxon>
        <taxon>Cytophagales</taxon>
        <taxon>Hymenobacteraceae</taxon>
        <taxon>Hymenobacter</taxon>
    </lineage>
</organism>
<dbReference type="EMBL" id="CP032317">
    <property type="protein sequence ID" value="AYA36233.1"/>
    <property type="molecule type" value="Genomic_DNA"/>
</dbReference>
<accession>A0A3B7QYH6</accession>
<evidence type="ECO:0000256" key="1">
    <source>
        <dbReference type="SAM" id="MobiDB-lite"/>
    </source>
</evidence>